<dbReference type="Proteomes" id="UP000253918">
    <property type="component" value="Unassembled WGS sequence"/>
</dbReference>
<dbReference type="SUPFAM" id="SSF74650">
    <property type="entry name" value="Galactose mutarotase-like"/>
    <property type="match status" value="1"/>
</dbReference>
<comment type="caution">
    <text evidence="1">The sequence shown here is derived from an EMBL/GenBank/DDBJ whole genome shotgun (WGS) entry which is preliminary data.</text>
</comment>
<dbReference type="InterPro" id="IPR011013">
    <property type="entry name" value="Gal_mutarotase_sf_dom"/>
</dbReference>
<gene>
    <name evidence="1" type="ORF">DVW87_12420</name>
</gene>
<accession>A0A369VUF5</accession>
<proteinExistence type="predicted"/>
<dbReference type="GO" id="GO:0005975">
    <property type="term" value="P:carbohydrate metabolic process"/>
    <property type="evidence" value="ECO:0007669"/>
    <property type="project" value="InterPro"/>
</dbReference>
<dbReference type="RefSeq" id="WP_114688047.1">
    <property type="nucleotide sequence ID" value="NZ_QQNB01000002.1"/>
</dbReference>
<dbReference type="PANTHER" id="PTHR11122">
    <property type="entry name" value="APOSPORY-ASSOCIATED PROTEIN C-RELATED"/>
    <property type="match status" value="1"/>
</dbReference>
<dbReference type="Gene3D" id="2.70.98.10">
    <property type="match status" value="1"/>
</dbReference>
<protein>
    <submittedName>
        <fullName evidence="1">Aldose 1-epimerase family protein</fullName>
    </submittedName>
</protein>
<reference evidence="1 2" key="1">
    <citation type="submission" date="2018-07" db="EMBL/GenBank/DDBJ databases">
        <title>a novel species of Sphingomonas isolated from the rhizosphere soil of Araceae plant.</title>
        <authorList>
            <person name="Zhiyong W."/>
            <person name="Qinglan Z."/>
            <person name="Zhiwei F."/>
            <person name="Ding X."/>
            <person name="Gejiao W."/>
            <person name="Shixue Z."/>
        </authorList>
    </citation>
    <scope>NUCLEOTIDE SEQUENCE [LARGE SCALE GENOMIC DNA]</scope>
    <source>
        <strain evidence="1 2">WZY 27</strain>
    </source>
</reference>
<dbReference type="InterPro" id="IPR008183">
    <property type="entry name" value="Aldose_1/G6P_1-epimerase"/>
</dbReference>
<dbReference type="Pfam" id="PF01263">
    <property type="entry name" value="Aldose_epim"/>
    <property type="match status" value="1"/>
</dbReference>
<dbReference type="PANTHER" id="PTHR11122:SF13">
    <property type="entry name" value="GLUCOSE-6-PHOSPHATE 1-EPIMERASE"/>
    <property type="match status" value="1"/>
</dbReference>
<dbReference type="GO" id="GO:0030246">
    <property type="term" value="F:carbohydrate binding"/>
    <property type="evidence" value="ECO:0007669"/>
    <property type="project" value="InterPro"/>
</dbReference>
<sequence>MSQLLPIASDALRAEINPFGAELTHLRTPDGAEWMTDADPAYWTGHAPILFPIVGALAGNTLRVDGGEYRLERHGFARRRLFEVAAHEESRLVLRLADDEETRAVYPFAFLLEMTYALEGATLHMTARIENRGGGPLPASFGWHPAFAWPLPGGGAREAHCVRFARDEPAGLKPLAPDGTILPGERPSPLDGRVLHLDDDVFASDALIWDPVASRSVVYAAPEGPALQIDFPDTPRLGIWSKPGARFVCVEPWHGIADPQGYAGDFRDKPGVFEIAPGADRLCSMAVTVRR</sequence>
<evidence type="ECO:0000313" key="2">
    <source>
        <dbReference type="Proteomes" id="UP000253918"/>
    </source>
</evidence>
<evidence type="ECO:0000313" key="1">
    <source>
        <dbReference type="EMBL" id="RDE05978.1"/>
    </source>
</evidence>
<dbReference type="GO" id="GO:0016853">
    <property type="term" value="F:isomerase activity"/>
    <property type="evidence" value="ECO:0007669"/>
    <property type="project" value="InterPro"/>
</dbReference>
<dbReference type="InterPro" id="IPR014718">
    <property type="entry name" value="GH-type_carb-bd"/>
</dbReference>
<dbReference type="InterPro" id="IPR037481">
    <property type="entry name" value="LacX"/>
</dbReference>
<keyword evidence="2" id="KW-1185">Reference proteome</keyword>
<dbReference type="OrthoDB" id="9795355at2"/>
<name>A0A369VUF5_9SPHN</name>
<organism evidence="1 2">
    <name type="scientific">Sphingomonas aracearum</name>
    <dbReference type="NCBI Taxonomy" id="2283317"/>
    <lineage>
        <taxon>Bacteria</taxon>
        <taxon>Pseudomonadati</taxon>
        <taxon>Pseudomonadota</taxon>
        <taxon>Alphaproteobacteria</taxon>
        <taxon>Sphingomonadales</taxon>
        <taxon>Sphingomonadaceae</taxon>
        <taxon>Sphingomonas</taxon>
    </lineage>
</organism>
<dbReference type="EMBL" id="QQNB01000002">
    <property type="protein sequence ID" value="RDE05978.1"/>
    <property type="molecule type" value="Genomic_DNA"/>
</dbReference>
<dbReference type="AlphaFoldDB" id="A0A369VUF5"/>
<dbReference type="CDD" id="cd09024">
    <property type="entry name" value="Aldose_epim_lacX"/>
    <property type="match status" value="1"/>
</dbReference>